<sequence length="101" mass="11820">MDDLIKAINQFRDDRNWRQPHNEKDIALSISLEAAELLENFQWHTSEIAIAENLENIKDEIADVMIYSLMLASDMGLDMTELIQNKIIKNEQKYPVVRCKK</sequence>
<comment type="caution">
    <text evidence="1">The sequence shown here is derived from an EMBL/GenBank/DDBJ whole genome shotgun (WGS) entry which is preliminary data.</text>
</comment>
<dbReference type="Gene3D" id="1.10.287.1080">
    <property type="entry name" value="MazG-like"/>
    <property type="match status" value="1"/>
</dbReference>
<dbReference type="GO" id="GO:0009143">
    <property type="term" value="P:nucleoside triphosphate catabolic process"/>
    <property type="evidence" value="ECO:0007669"/>
    <property type="project" value="InterPro"/>
</dbReference>
<dbReference type="CDD" id="cd11537">
    <property type="entry name" value="NTP-PPase_RS21-C6_like"/>
    <property type="match status" value="1"/>
</dbReference>
<dbReference type="PANTHER" id="PTHR46523:SF1">
    <property type="entry name" value="DCTP PYROPHOSPHATASE 1"/>
    <property type="match status" value="1"/>
</dbReference>
<dbReference type="GO" id="GO:0047429">
    <property type="term" value="F:nucleoside triphosphate diphosphatase activity"/>
    <property type="evidence" value="ECO:0007669"/>
    <property type="project" value="InterPro"/>
</dbReference>
<keyword evidence="1" id="KW-0378">Hydrolase</keyword>
<dbReference type="AlphaFoldDB" id="A0A6A0BCQ5"/>
<name>A0A6A0BCQ5_9LACT</name>
<dbReference type="RefSeq" id="WP_172208149.1">
    <property type="nucleotide sequence ID" value="NZ_BLLI01000016.1"/>
</dbReference>
<protein>
    <submittedName>
        <fullName evidence="1">Nucleotide pyrophosphohydrolase</fullName>
    </submittedName>
</protein>
<dbReference type="Pfam" id="PF12643">
    <property type="entry name" value="MazG-like"/>
    <property type="match status" value="1"/>
</dbReference>
<organism evidence="1 2">
    <name type="scientific">Pseudolactococcus hodotermopsidis</name>
    <dbReference type="NCBI Taxonomy" id="2709157"/>
    <lineage>
        <taxon>Bacteria</taxon>
        <taxon>Bacillati</taxon>
        <taxon>Bacillota</taxon>
        <taxon>Bacilli</taxon>
        <taxon>Lactobacillales</taxon>
        <taxon>Streptococcaceae</taxon>
        <taxon>Pseudolactococcus</taxon>
    </lineage>
</organism>
<dbReference type="InterPro" id="IPR025984">
    <property type="entry name" value="DCTPP"/>
</dbReference>
<dbReference type="SUPFAM" id="SSF101386">
    <property type="entry name" value="all-alpha NTP pyrophosphatases"/>
    <property type="match status" value="1"/>
</dbReference>
<dbReference type="PANTHER" id="PTHR46523">
    <property type="entry name" value="DCTP PYROPHOSPHATASE 1"/>
    <property type="match status" value="1"/>
</dbReference>
<gene>
    <name evidence="1" type="ORF">Hs30E_07720</name>
</gene>
<evidence type="ECO:0000313" key="1">
    <source>
        <dbReference type="EMBL" id="GFH42221.1"/>
    </source>
</evidence>
<evidence type="ECO:0000313" key="2">
    <source>
        <dbReference type="Proteomes" id="UP000480303"/>
    </source>
</evidence>
<keyword evidence="2" id="KW-1185">Reference proteome</keyword>
<accession>A0A6A0BCQ5</accession>
<dbReference type="InterPro" id="IPR052555">
    <property type="entry name" value="dCTP_Pyrophosphatase"/>
</dbReference>
<proteinExistence type="predicted"/>
<reference evidence="1 2" key="1">
    <citation type="submission" date="2020-02" db="EMBL/GenBank/DDBJ databases">
        <title>Draft genome sequence of Lactococcus sp. Hs30E4-3.</title>
        <authorList>
            <person name="Noda S."/>
            <person name="Yuki M."/>
            <person name="Ohkuma M."/>
        </authorList>
    </citation>
    <scope>NUCLEOTIDE SEQUENCE [LARGE SCALE GENOMIC DNA]</scope>
    <source>
        <strain evidence="1 2">Hs30E4-3</strain>
    </source>
</reference>
<dbReference type="PIRSF" id="PIRSF029826">
    <property type="entry name" value="UCP029826_pph"/>
    <property type="match status" value="1"/>
</dbReference>
<dbReference type="Proteomes" id="UP000480303">
    <property type="component" value="Unassembled WGS sequence"/>
</dbReference>
<dbReference type="EMBL" id="BLLI01000016">
    <property type="protein sequence ID" value="GFH42221.1"/>
    <property type="molecule type" value="Genomic_DNA"/>
</dbReference>